<dbReference type="VEuPathDB" id="TriTrypDB:BCY84_14499"/>
<dbReference type="VEuPathDB" id="TriTrypDB:ECC02_002682"/>
<evidence type="ECO:0000313" key="11">
    <source>
        <dbReference type="Proteomes" id="UP000583944"/>
    </source>
</evidence>
<comment type="similarity">
    <text evidence="2">Belongs to the PPR family. P subfamily.</text>
</comment>
<evidence type="ECO:0000313" key="10">
    <source>
        <dbReference type="EMBL" id="KAF5224096.1"/>
    </source>
</evidence>
<dbReference type="Proteomes" id="UP000583944">
    <property type="component" value="Unassembled WGS sequence"/>
</dbReference>
<keyword evidence="3" id="KW-0479">Metal-binding</keyword>
<feature type="domain" description="PRORP" evidence="9">
    <location>
        <begin position="497"/>
        <end position="625"/>
    </location>
</feature>
<name>A0A7J6YCF4_TRYCR</name>
<dbReference type="InterPro" id="IPR031595">
    <property type="entry name" value="PRORP_C"/>
</dbReference>
<feature type="transmembrane region" description="Helical" evidence="8">
    <location>
        <begin position="48"/>
        <end position="68"/>
    </location>
</feature>
<reference evidence="10 11" key="1">
    <citation type="journal article" date="2019" name="Genome Biol. Evol.">
        <title>Nanopore Sequencing Significantly Improves Genome Assembly of the Protozoan Parasite Trypanosoma cruzi.</title>
        <authorList>
            <person name="Diaz-Viraque F."/>
            <person name="Pita S."/>
            <person name="Greif G."/>
            <person name="de Souza R.C.M."/>
            <person name="Iraola G."/>
            <person name="Robello C."/>
        </authorList>
    </citation>
    <scope>NUCLEOTIDE SEQUENCE [LARGE SCALE GENOMIC DNA]</scope>
    <source>
        <strain evidence="10 11">Berenice</strain>
    </source>
</reference>
<dbReference type="Gene3D" id="3.40.50.11980">
    <property type="match status" value="1"/>
</dbReference>
<evidence type="ECO:0000256" key="7">
    <source>
        <dbReference type="ARBA" id="ARBA00023128"/>
    </source>
</evidence>
<keyword evidence="7" id="KW-0496">Mitochondrion</keyword>
<dbReference type="GO" id="GO:0005739">
    <property type="term" value="C:mitochondrion"/>
    <property type="evidence" value="ECO:0007669"/>
    <property type="project" value="UniProtKB-SubCell"/>
</dbReference>
<evidence type="ECO:0000256" key="1">
    <source>
        <dbReference type="ARBA" id="ARBA00004173"/>
    </source>
</evidence>
<evidence type="ECO:0000256" key="8">
    <source>
        <dbReference type="SAM" id="Phobius"/>
    </source>
</evidence>
<comment type="caution">
    <text evidence="10">The sequence shown here is derived from an EMBL/GenBank/DDBJ whole genome shotgun (WGS) entry which is preliminary data.</text>
</comment>
<dbReference type="GO" id="GO:0004526">
    <property type="term" value="F:ribonuclease P activity"/>
    <property type="evidence" value="ECO:0007669"/>
    <property type="project" value="TreeGrafter"/>
</dbReference>
<sequence>MEPGSPFVFLAASAWPCSVRLLFLSLFIYCFFFFCACFSLLSEMQMSFAFFFLFFSFFWFYSCLHFFFSHGLPASAIAGVFVEFCSCSIGVEEKFVWKMTKSREPPRGRMRVEPSIPLDFSSLPAVQEMIEENNRQTRPKSRLKQFEFINEVFTRIGDRAINDAAAVPVLSSFLQECVEKHGTLPRSSALAKVLYLWSENGLVGEGQSLLREVLQADPALRKNAFDEKVATVSLRLLSRSASVDVDLMNNILAMLPEGAHKRRLFFPLLQHAARTGDTALAFNTLRMGQNKKIEFWDADYHQLLCTIQHAATESGNTAKLLEELLEAMVDHHPVVGKSNAEALKHMMGGEMAEINDKTGECSRCGTKLFSFDFTSIDRATLLGDIETKLIAPRVGGENHYEPERIVTPAEKDRRWREFEAFKETLTNCDYDVVIDGANVGYYGLSSWYREAKELCLRARGVDPTTVPEYQLCEVPLPVDVPPKFSLIDEMLAQTRCVGRKPLVMLHKRHVESPSKESSEWLLKWKADSALIACPGFMNDDYCWLYAAICKPDCLFVSNDLMRDHHFMLLSRRSFLRWRQRHRVTYKALFQRATGTATLLLAMPRPFSVWVQRGLLSRTHWHVPVLFSADIIDQATNRASGKQVEVDKDGDDSCDAWLCTAAKNLLNRSE</sequence>
<keyword evidence="8" id="KW-0812">Transmembrane</keyword>
<protein>
    <recommendedName>
        <fullName evidence="9">PRORP domain-containing protein</fullName>
    </recommendedName>
</protein>
<feature type="transmembrane region" description="Helical" evidence="8">
    <location>
        <begin position="20"/>
        <end position="41"/>
    </location>
</feature>
<dbReference type="PANTHER" id="PTHR13547:SF1">
    <property type="entry name" value="MITOCHONDRIAL RIBONUCLEASE P CATALYTIC SUBUNIT"/>
    <property type="match status" value="1"/>
</dbReference>
<evidence type="ECO:0000256" key="3">
    <source>
        <dbReference type="ARBA" id="ARBA00022723"/>
    </source>
</evidence>
<dbReference type="AlphaFoldDB" id="A0A7J6YCF4"/>
<evidence type="ECO:0000256" key="5">
    <source>
        <dbReference type="ARBA" id="ARBA00022833"/>
    </source>
</evidence>
<dbReference type="GO" id="GO:0046872">
    <property type="term" value="F:metal ion binding"/>
    <property type="evidence" value="ECO:0007669"/>
    <property type="project" value="UniProtKB-KW"/>
</dbReference>
<gene>
    <name evidence="10" type="ORF">ECC02_002682</name>
</gene>
<keyword evidence="8" id="KW-0472">Membrane</keyword>
<evidence type="ECO:0000256" key="2">
    <source>
        <dbReference type="ARBA" id="ARBA00007626"/>
    </source>
</evidence>
<evidence type="ECO:0000259" key="9">
    <source>
        <dbReference type="Pfam" id="PF16953"/>
    </source>
</evidence>
<keyword evidence="6" id="KW-0809">Transit peptide</keyword>
<dbReference type="GO" id="GO:0001682">
    <property type="term" value="P:tRNA 5'-leader removal"/>
    <property type="evidence" value="ECO:0007669"/>
    <property type="project" value="TreeGrafter"/>
</dbReference>
<accession>A0A7J6YCF4</accession>
<organism evidence="10 11">
    <name type="scientific">Trypanosoma cruzi</name>
    <dbReference type="NCBI Taxonomy" id="5693"/>
    <lineage>
        <taxon>Eukaryota</taxon>
        <taxon>Discoba</taxon>
        <taxon>Euglenozoa</taxon>
        <taxon>Kinetoplastea</taxon>
        <taxon>Metakinetoplastina</taxon>
        <taxon>Trypanosomatida</taxon>
        <taxon>Trypanosomatidae</taxon>
        <taxon>Trypanosoma</taxon>
        <taxon>Schizotrypanum</taxon>
    </lineage>
</organism>
<dbReference type="PANTHER" id="PTHR13547">
    <property type="match status" value="1"/>
</dbReference>
<proteinExistence type="inferred from homology"/>
<keyword evidence="4" id="KW-0378">Hydrolase</keyword>
<keyword evidence="5" id="KW-0862">Zinc</keyword>
<dbReference type="EMBL" id="JABDHM010000014">
    <property type="protein sequence ID" value="KAF5224096.1"/>
    <property type="molecule type" value="Genomic_DNA"/>
</dbReference>
<evidence type="ECO:0000256" key="6">
    <source>
        <dbReference type="ARBA" id="ARBA00022946"/>
    </source>
</evidence>
<keyword evidence="8" id="KW-1133">Transmembrane helix</keyword>
<comment type="subcellular location">
    <subcellularLocation>
        <location evidence="1">Mitochondrion</location>
    </subcellularLocation>
</comment>
<evidence type="ECO:0000256" key="4">
    <source>
        <dbReference type="ARBA" id="ARBA00022801"/>
    </source>
</evidence>
<dbReference type="Pfam" id="PF16953">
    <property type="entry name" value="PRORP"/>
    <property type="match status" value="1"/>
</dbReference>